<protein>
    <submittedName>
        <fullName evidence="1">Uncharacterized protein</fullName>
    </submittedName>
</protein>
<dbReference type="Proteomes" id="UP000011135">
    <property type="component" value="Unassembled WGS sequence"/>
</dbReference>
<name>L8JWR2_9BACT</name>
<reference evidence="1 2" key="1">
    <citation type="submission" date="2012-12" db="EMBL/GenBank/DDBJ databases">
        <title>Genome assembly of Fulvivirga imtechensis AK7.</title>
        <authorList>
            <person name="Nupur N."/>
            <person name="Khatri I."/>
            <person name="Kumar R."/>
            <person name="Subramanian S."/>
            <person name="Pinnaka A."/>
        </authorList>
    </citation>
    <scope>NUCLEOTIDE SEQUENCE [LARGE SCALE GENOMIC DNA]</scope>
    <source>
        <strain evidence="1 2">AK7</strain>
    </source>
</reference>
<organism evidence="1 2">
    <name type="scientific">Fulvivirga imtechensis AK7</name>
    <dbReference type="NCBI Taxonomy" id="1237149"/>
    <lineage>
        <taxon>Bacteria</taxon>
        <taxon>Pseudomonadati</taxon>
        <taxon>Bacteroidota</taxon>
        <taxon>Cytophagia</taxon>
        <taxon>Cytophagales</taxon>
        <taxon>Fulvivirgaceae</taxon>
        <taxon>Fulvivirga</taxon>
    </lineage>
</organism>
<evidence type="ECO:0000313" key="2">
    <source>
        <dbReference type="Proteomes" id="UP000011135"/>
    </source>
</evidence>
<gene>
    <name evidence="1" type="ORF">C900_02455</name>
</gene>
<dbReference type="EMBL" id="AMZN01000036">
    <property type="protein sequence ID" value="ELR71647.1"/>
    <property type="molecule type" value="Genomic_DNA"/>
</dbReference>
<comment type="caution">
    <text evidence="1">The sequence shown here is derived from an EMBL/GenBank/DDBJ whole genome shotgun (WGS) entry which is preliminary data.</text>
</comment>
<keyword evidence="2" id="KW-1185">Reference proteome</keyword>
<dbReference type="AlphaFoldDB" id="L8JWR2"/>
<evidence type="ECO:0000313" key="1">
    <source>
        <dbReference type="EMBL" id="ELR71647.1"/>
    </source>
</evidence>
<proteinExistence type="predicted"/>
<sequence>MRFGSVSGSRDHWITGKVAGIIAGNATNGHVKKQVIGNCQSAHRSTVFHMNKFIGIVTVGGVSIDYQVILNVDVLTCSSVQPEYIDGLVAGKLDGIVVKVQVMQASLFCTDNVARIRSLDTIEYIVVNLPILHCVAPVGNAPGSSNEIVVIHLYIMHCQLYSIA</sequence>
<accession>L8JWR2</accession>